<dbReference type="InterPro" id="IPR015365">
    <property type="entry name" value="Elong-fact-P_C"/>
</dbReference>
<dbReference type="EMBL" id="BJXN01000030">
    <property type="protein sequence ID" value="GEM90925.1"/>
    <property type="molecule type" value="Genomic_DNA"/>
</dbReference>
<dbReference type="Pfam" id="PF08207">
    <property type="entry name" value="EFP_N"/>
    <property type="match status" value="1"/>
</dbReference>
<dbReference type="PIRSF" id="PIRSF005901">
    <property type="entry name" value="EF-P"/>
    <property type="match status" value="1"/>
</dbReference>
<comment type="subcellular location">
    <subcellularLocation>
        <location evidence="1 7">Cytoplasm</location>
    </subcellularLocation>
</comment>
<evidence type="ECO:0000256" key="7">
    <source>
        <dbReference type="HAMAP-Rule" id="MF_00141"/>
    </source>
</evidence>
<keyword evidence="5 7" id="KW-0251">Elongation factor</keyword>
<comment type="caution">
    <text evidence="12">The sequence shown here is derived from an EMBL/GenBank/DDBJ whole genome shotgun (WGS) entry which is preliminary data.</text>
</comment>
<keyword evidence="4 7" id="KW-0963">Cytoplasm</keyword>
<reference evidence="12 13" key="1">
    <citation type="submission" date="2019-07" db="EMBL/GenBank/DDBJ databases">
        <title>Whole genome shotgun sequence of Oceanithermus desulfurans NBRC 100063.</title>
        <authorList>
            <person name="Hosoyama A."/>
            <person name="Uohara A."/>
            <person name="Ohji S."/>
            <person name="Ichikawa N."/>
        </authorList>
    </citation>
    <scope>NUCLEOTIDE SEQUENCE [LARGE SCALE GENOMIC DNA]</scope>
    <source>
        <strain evidence="12 13">NBRC 100063</strain>
    </source>
</reference>
<organism evidence="12 13">
    <name type="scientific">Oceanithermus desulfurans NBRC 100063</name>
    <dbReference type="NCBI Taxonomy" id="1227550"/>
    <lineage>
        <taxon>Bacteria</taxon>
        <taxon>Thermotogati</taxon>
        <taxon>Deinococcota</taxon>
        <taxon>Deinococci</taxon>
        <taxon>Thermales</taxon>
        <taxon>Thermaceae</taxon>
        <taxon>Oceanithermus</taxon>
    </lineage>
</organism>
<dbReference type="PANTHER" id="PTHR30053">
    <property type="entry name" value="ELONGATION FACTOR P"/>
    <property type="match status" value="1"/>
</dbReference>
<accession>A0A511RMP0</accession>
<evidence type="ECO:0000256" key="8">
    <source>
        <dbReference type="NCBIfam" id="TIGR00038"/>
    </source>
</evidence>
<dbReference type="FunFam" id="2.30.30.30:FF:000003">
    <property type="entry name" value="Elongation factor P"/>
    <property type="match status" value="1"/>
</dbReference>
<evidence type="ECO:0000256" key="3">
    <source>
        <dbReference type="ARBA" id="ARBA00009479"/>
    </source>
</evidence>
<dbReference type="UniPathway" id="UPA00345"/>
<dbReference type="SMART" id="SM00841">
    <property type="entry name" value="Elong-fact-P_C"/>
    <property type="match status" value="1"/>
</dbReference>
<protein>
    <recommendedName>
        <fullName evidence="7 8">Elongation factor P</fullName>
        <shortName evidence="7">EF-P</shortName>
    </recommendedName>
</protein>
<evidence type="ECO:0000256" key="9">
    <source>
        <dbReference type="RuleBase" id="RU004389"/>
    </source>
</evidence>
<dbReference type="FunFam" id="2.40.50.140:FF:000009">
    <property type="entry name" value="Elongation factor P"/>
    <property type="match status" value="1"/>
</dbReference>
<dbReference type="InterPro" id="IPR020599">
    <property type="entry name" value="Transl_elong_fac_P/YeiP"/>
</dbReference>
<comment type="similarity">
    <text evidence="3 7 9">Belongs to the elongation factor P family.</text>
</comment>
<evidence type="ECO:0000256" key="1">
    <source>
        <dbReference type="ARBA" id="ARBA00004496"/>
    </source>
</evidence>
<dbReference type="Gene3D" id="2.30.30.30">
    <property type="match status" value="1"/>
</dbReference>
<dbReference type="AlphaFoldDB" id="A0A511RMP0"/>
<dbReference type="CDD" id="cd04470">
    <property type="entry name" value="S1_EF-P_repeat_1"/>
    <property type="match status" value="1"/>
</dbReference>
<keyword evidence="6 7" id="KW-0648">Protein biosynthesis</keyword>
<dbReference type="Pfam" id="PF01132">
    <property type="entry name" value="EFP"/>
    <property type="match status" value="1"/>
</dbReference>
<dbReference type="Gene3D" id="2.40.50.140">
    <property type="entry name" value="Nucleic acid-binding proteins"/>
    <property type="match status" value="2"/>
</dbReference>
<comment type="function">
    <text evidence="7">Involved in peptide bond synthesis. Stimulates efficient translation and peptide-bond synthesis on native or reconstituted 70S ribosomes in vitro. Probably functions indirectly by altering the affinity of the ribosome for aminoacyl-tRNA, thus increasing their reactivity as acceptors for peptidyl transferase.</text>
</comment>
<dbReference type="InterPro" id="IPR012340">
    <property type="entry name" value="NA-bd_OB-fold"/>
</dbReference>
<dbReference type="InterPro" id="IPR001059">
    <property type="entry name" value="Transl_elong_P/YeiP_cen"/>
</dbReference>
<dbReference type="InterPro" id="IPR011768">
    <property type="entry name" value="Transl_elongation_fac_P"/>
</dbReference>
<dbReference type="FunFam" id="2.40.50.140:FF:000004">
    <property type="entry name" value="Elongation factor P"/>
    <property type="match status" value="1"/>
</dbReference>
<dbReference type="GO" id="GO:0005829">
    <property type="term" value="C:cytosol"/>
    <property type="evidence" value="ECO:0007669"/>
    <property type="project" value="UniProtKB-ARBA"/>
</dbReference>
<evidence type="ECO:0000313" key="13">
    <source>
        <dbReference type="Proteomes" id="UP000321827"/>
    </source>
</evidence>
<dbReference type="SUPFAM" id="SSF50249">
    <property type="entry name" value="Nucleic acid-binding proteins"/>
    <property type="match status" value="2"/>
</dbReference>
<dbReference type="CDD" id="cd05794">
    <property type="entry name" value="S1_EF-P_repeat_2"/>
    <property type="match status" value="1"/>
</dbReference>
<gene>
    <name evidence="7 12" type="primary">efp</name>
    <name evidence="12" type="ORF">ODE01S_23590</name>
</gene>
<dbReference type="PROSITE" id="PS01275">
    <property type="entry name" value="EFP"/>
    <property type="match status" value="1"/>
</dbReference>
<dbReference type="HAMAP" id="MF_00141">
    <property type="entry name" value="EF_P"/>
    <property type="match status" value="1"/>
</dbReference>
<dbReference type="OrthoDB" id="9801844at2"/>
<dbReference type="Proteomes" id="UP000321827">
    <property type="component" value="Unassembled WGS sequence"/>
</dbReference>
<evidence type="ECO:0000259" key="11">
    <source>
        <dbReference type="SMART" id="SM01185"/>
    </source>
</evidence>
<feature type="domain" description="Elongation factor P C-terminal" evidence="10">
    <location>
        <begin position="129"/>
        <end position="184"/>
    </location>
</feature>
<dbReference type="SUPFAM" id="SSF50104">
    <property type="entry name" value="Translation proteins SH3-like domain"/>
    <property type="match status" value="1"/>
</dbReference>
<dbReference type="SMART" id="SM01185">
    <property type="entry name" value="EFP"/>
    <property type="match status" value="1"/>
</dbReference>
<dbReference type="RefSeq" id="WP_147149126.1">
    <property type="nucleotide sequence ID" value="NZ_BJXN01000030.1"/>
</dbReference>
<dbReference type="NCBIfam" id="TIGR00038">
    <property type="entry name" value="efp"/>
    <property type="match status" value="1"/>
</dbReference>
<dbReference type="InterPro" id="IPR013852">
    <property type="entry name" value="Transl_elong_P/YeiP_CS"/>
</dbReference>
<dbReference type="Pfam" id="PF09285">
    <property type="entry name" value="Elong-fact-P_C"/>
    <property type="match status" value="1"/>
</dbReference>
<evidence type="ECO:0000256" key="4">
    <source>
        <dbReference type="ARBA" id="ARBA00022490"/>
    </source>
</evidence>
<evidence type="ECO:0000256" key="5">
    <source>
        <dbReference type="ARBA" id="ARBA00022768"/>
    </source>
</evidence>
<dbReference type="InterPro" id="IPR014722">
    <property type="entry name" value="Rib_uL2_dom2"/>
</dbReference>
<dbReference type="NCBIfam" id="NF001810">
    <property type="entry name" value="PRK00529.1"/>
    <property type="match status" value="1"/>
</dbReference>
<dbReference type="GO" id="GO:0003746">
    <property type="term" value="F:translation elongation factor activity"/>
    <property type="evidence" value="ECO:0007669"/>
    <property type="project" value="UniProtKB-UniRule"/>
</dbReference>
<evidence type="ECO:0000313" key="12">
    <source>
        <dbReference type="EMBL" id="GEM90925.1"/>
    </source>
</evidence>
<proteinExistence type="inferred from homology"/>
<feature type="domain" description="Translation elongation factor P/YeiP central" evidence="11">
    <location>
        <begin position="67"/>
        <end position="121"/>
    </location>
</feature>
<dbReference type="GO" id="GO:0043043">
    <property type="term" value="P:peptide biosynthetic process"/>
    <property type="evidence" value="ECO:0007669"/>
    <property type="project" value="InterPro"/>
</dbReference>
<evidence type="ECO:0000259" key="10">
    <source>
        <dbReference type="SMART" id="SM00841"/>
    </source>
</evidence>
<name>A0A511RMP0_9DEIN</name>
<dbReference type="InterPro" id="IPR008991">
    <property type="entry name" value="Translation_prot_SH3-like_sf"/>
</dbReference>
<sequence length="185" mass="20035">MISVTDLRPGTKVEMDGALWECVDYQHQKIGRGGAKVVAKFKNLETGATVERTFNSGEKLKDIFVEAREMQYLYPEGDDLVLMDLETYEQYHVPRAAAGEAGKFLKEGITLIADVYDGRVIKVTPPTVVELEVTEAPPGIKGDTASGGSKPATLETGAVVNVPLFVEAGEVIKIDTRTGEYAGRA</sequence>
<comment type="pathway">
    <text evidence="2 7">Protein biosynthesis; polypeptide chain elongation.</text>
</comment>
<dbReference type="PANTHER" id="PTHR30053:SF12">
    <property type="entry name" value="ELONGATION FACTOR P (EF-P) FAMILY PROTEIN"/>
    <property type="match status" value="1"/>
</dbReference>
<dbReference type="InterPro" id="IPR013185">
    <property type="entry name" value="Transl_elong_KOW-like"/>
</dbReference>
<evidence type="ECO:0000256" key="2">
    <source>
        <dbReference type="ARBA" id="ARBA00004815"/>
    </source>
</evidence>
<evidence type="ECO:0000256" key="6">
    <source>
        <dbReference type="ARBA" id="ARBA00022917"/>
    </source>
</evidence>